<feature type="compositionally biased region" description="Basic and acidic residues" evidence="1">
    <location>
        <begin position="38"/>
        <end position="51"/>
    </location>
</feature>
<dbReference type="PANTHER" id="PTHR37540:SF5">
    <property type="entry name" value="TRANSCRIPTION FACTOR DOMAIN-CONTAINING PROTEIN"/>
    <property type="match status" value="1"/>
</dbReference>
<name>A0A177FIY2_9EURO</name>
<protein>
    <submittedName>
        <fullName evidence="2">Uncharacterized protein</fullName>
    </submittedName>
</protein>
<reference evidence="2 3" key="1">
    <citation type="submission" date="2016-03" db="EMBL/GenBank/DDBJ databases">
        <title>Draft genome sequence of the Fonsecaea monophora CBS 269.37.</title>
        <authorList>
            <person name="Bombassaro A."/>
            <person name="Vinicius W.A."/>
            <person name="De Hoog S."/>
            <person name="Sun J."/>
            <person name="Souza E.M."/>
            <person name="Raittz R.T."/>
            <person name="Costa F."/>
            <person name="Leao A.C."/>
            <person name="Tadra-Sfeir M.Z."/>
            <person name="Baura V."/>
            <person name="Balsanelli E."/>
            <person name="Pedrosa F.O."/>
            <person name="Moreno L.F."/>
            <person name="Steffens M.B."/>
            <person name="Xi L."/>
            <person name="Bocca A.L."/>
            <person name="Felipe M.S."/>
            <person name="Teixeira M."/>
            <person name="Telles Filho F.Q."/>
            <person name="Azevedo C.M."/>
            <person name="Gomes R."/>
            <person name="Vicente V.A."/>
        </authorList>
    </citation>
    <scope>NUCLEOTIDE SEQUENCE [LARGE SCALE GENOMIC DNA]</scope>
    <source>
        <strain evidence="2 3">CBS 269.37</strain>
    </source>
</reference>
<sequence>MDERTVIAPDISTNQPNPRQRNRIHNQAIKRAKANIGKPRDHILSTSRDESPDSQPIRDSLLGLVKAGVNQDLTITTTVVSPRLTVTSGGLRGDPFCAFPISPEGGVLSAVDYFLQHYAPVHINPRKEQLGPADSLPLSRRYFGLALENASMFELMVALAQASYEARRGNVREPTREVLIHYGKGIEALRLKMARSPTCDDDATILAIMALLGIALIYNDFVSFETHLIGLRHLVELRGGVDRLGWDDFLKNSITGLESLWAYHENKKMSISTTEVSIKLQYPKHPFPPDLCTLIAKLPDGFREISLSGSLCVQIITVLARVTEWVAQLQGSRKKGVLALGDPNGTYMKQTQACLELVPLRGLNTLERVLCSALAAVTTETFRQSKQQNPVHRRLVESLSEMLSRYNLRDLPLECTIWMALVIAGPAYSSNEGPTSEAVSMNQAQPHAPRFVLLDRILEDSSSARNWKWVKKSVVKFFWSEDLLAVWRQTWELALLRHVQKAEITALSPPLLVPVNNYSQWTIKIYNWGERVTVEVNRNSLEGHLRLRQRGSFMHVDNFGMHGPFLPKDVVSKERTRWPNEAPSSMSVHLKGKSAVKASNEMDKVPKLSGNGLMLDSPRRPPPTQLPVNRRHLMLQTNLEPSPRIIGRRSMHAPPPAAQNNPPIFSKENTV</sequence>
<dbReference type="Proteomes" id="UP000077002">
    <property type="component" value="Unassembled WGS sequence"/>
</dbReference>
<dbReference type="AlphaFoldDB" id="A0A177FIY2"/>
<comment type="caution">
    <text evidence="2">The sequence shown here is derived from an EMBL/GenBank/DDBJ whole genome shotgun (WGS) entry which is preliminary data.</text>
</comment>
<feature type="region of interest" description="Disordered" evidence="1">
    <location>
        <begin position="1"/>
        <end position="22"/>
    </location>
</feature>
<feature type="region of interest" description="Disordered" evidence="1">
    <location>
        <begin position="649"/>
        <end position="671"/>
    </location>
</feature>
<proteinExistence type="predicted"/>
<dbReference type="Pfam" id="PF11951">
    <property type="entry name" value="Fungal_trans_2"/>
    <property type="match status" value="1"/>
</dbReference>
<organism evidence="2 3">
    <name type="scientific">Fonsecaea monophora</name>
    <dbReference type="NCBI Taxonomy" id="254056"/>
    <lineage>
        <taxon>Eukaryota</taxon>
        <taxon>Fungi</taxon>
        <taxon>Dikarya</taxon>
        <taxon>Ascomycota</taxon>
        <taxon>Pezizomycotina</taxon>
        <taxon>Eurotiomycetes</taxon>
        <taxon>Chaetothyriomycetidae</taxon>
        <taxon>Chaetothyriales</taxon>
        <taxon>Herpotrichiellaceae</taxon>
        <taxon>Fonsecaea</taxon>
    </lineage>
</organism>
<dbReference type="PANTHER" id="PTHR37540">
    <property type="entry name" value="TRANSCRIPTION FACTOR (ACR-2), PUTATIVE-RELATED-RELATED"/>
    <property type="match status" value="1"/>
</dbReference>
<accession>A0A177FIY2</accession>
<evidence type="ECO:0000313" key="3">
    <source>
        <dbReference type="Proteomes" id="UP000077002"/>
    </source>
</evidence>
<dbReference type="GeneID" id="34597362"/>
<gene>
    <name evidence="2" type="ORF">AYO21_02186</name>
</gene>
<dbReference type="EMBL" id="LVKK01000009">
    <property type="protein sequence ID" value="OAG43600.1"/>
    <property type="molecule type" value="Genomic_DNA"/>
</dbReference>
<feature type="region of interest" description="Disordered" evidence="1">
    <location>
        <begin position="36"/>
        <end position="57"/>
    </location>
</feature>
<dbReference type="OrthoDB" id="4159781at2759"/>
<dbReference type="InterPro" id="IPR021858">
    <property type="entry name" value="Fun_TF"/>
</dbReference>
<dbReference type="RefSeq" id="XP_022515552.1">
    <property type="nucleotide sequence ID" value="XM_022652166.1"/>
</dbReference>
<evidence type="ECO:0000256" key="1">
    <source>
        <dbReference type="SAM" id="MobiDB-lite"/>
    </source>
</evidence>
<keyword evidence="3" id="KW-1185">Reference proteome</keyword>
<evidence type="ECO:0000313" key="2">
    <source>
        <dbReference type="EMBL" id="OAG43600.1"/>
    </source>
</evidence>